<sequence>MKTACETARAIRKKLGRLLRSERGSVSIEFVIIVPMMLLVMLGFTEVYMYMRAASAVDRTAFTLANSIGQMSTVIADANDTTNANSYGSLWQDAALLAAPYPIKADGMVYVTSVCDTPSSGCLPMSASNPMAAGSAGVRWNASTTSWANNKNSLMTSRVSSTNPLPSTWPFRTGDSAIIVEVFLAYNPFTMSSKLISGLPGEQIVYRRVYVRPRSGQPLTKQ</sequence>
<dbReference type="AlphaFoldDB" id="A0A158B957"/>
<evidence type="ECO:0000313" key="3">
    <source>
        <dbReference type="EMBL" id="SAK66618.1"/>
    </source>
</evidence>
<proteinExistence type="predicted"/>
<organism evidence="3 4">
    <name type="scientific">Caballeronia catudaia</name>
    <dbReference type="NCBI Taxonomy" id="1777136"/>
    <lineage>
        <taxon>Bacteria</taxon>
        <taxon>Pseudomonadati</taxon>
        <taxon>Pseudomonadota</taxon>
        <taxon>Betaproteobacteria</taxon>
        <taxon>Burkholderiales</taxon>
        <taxon>Burkholderiaceae</taxon>
        <taxon>Caballeronia</taxon>
    </lineage>
</organism>
<feature type="domain" description="TadE-like" evidence="2">
    <location>
        <begin position="24"/>
        <end position="61"/>
    </location>
</feature>
<reference evidence="3" key="1">
    <citation type="submission" date="2016-01" db="EMBL/GenBank/DDBJ databases">
        <authorList>
            <person name="Peeters C."/>
        </authorList>
    </citation>
    <scope>NUCLEOTIDE SEQUENCE [LARGE SCALE GENOMIC DNA]</scope>
    <source>
        <strain evidence="3">LMG 29318</strain>
    </source>
</reference>
<feature type="transmembrane region" description="Helical" evidence="1">
    <location>
        <begin position="30"/>
        <end position="51"/>
    </location>
</feature>
<evidence type="ECO:0000313" key="4">
    <source>
        <dbReference type="Proteomes" id="UP000054870"/>
    </source>
</evidence>
<evidence type="ECO:0000256" key="1">
    <source>
        <dbReference type="SAM" id="Phobius"/>
    </source>
</evidence>
<dbReference type="OrthoDB" id="9091734at2"/>
<gene>
    <name evidence="3" type="ORF">AWB75_03141</name>
</gene>
<keyword evidence="1" id="KW-1133">Transmembrane helix</keyword>
<name>A0A158B957_9BURK</name>
<evidence type="ECO:0000259" key="2">
    <source>
        <dbReference type="Pfam" id="PF07811"/>
    </source>
</evidence>
<protein>
    <submittedName>
        <fullName evidence="3">TadE-like protein</fullName>
    </submittedName>
</protein>
<accession>A0A158B957</accession>
<dbReference type="Proteomes" id="UP000054870">
    <property type="component" value="Unassembled WGS sequence"/>
</dbReference>
<keyword evidence="4" id="KW-1185">Reference proteome</keyword>
<dbReference type="InterPro" id="IPR012495">
    <property type="entry name" value="TadE-like_dom"/>
</dbReference>
<dbReference type="RefSeq" id="WP_061125004.1">
    <property type="nucleotide sequence ID" value="NZ_FCOF02000012.1"/>
</dbReference>
<comment type="caution">
    <text evidence="3">The sequence shown here is derived from an EMBL/GenBank/DDBJ whole genome shotgun (WGS) entry which is preliminary data.</text>
</comment>
<dbReference type="Pfam" id="PF07811">
    <property type="entry name" value="TadE"/>
    <property type="match status" value="1"/>
</dbReference>
<keyword evidence="1" id="KW-0812">Transmembrane</keyword>
<dbReference type="EMBL" id="FCOF02000012">
    <property type="protein sequence ID" value="SAK66618.1"/>
    <property type="molecule type" value="Genomic_DNA"/>
</dbReference>
<keyword evidence="1" id="KW-0472">Membrane</keyword>